<dbReference type="EMBL" id="JAUUTY010000002">
    <property type="protein sequence ID" value="KAK1677073.1"/>
    <property type="molecule type" value="Genomic_DNA"/>
</dbReference>
<evidence type="ECO:0000256" key="3">
    <source>
        <dbReference type="ARBA" id="ARBA00023125"/>
    </source>
</evidence>
<dbReference type="GO" id="GO:0003700">
    <property type="term" value="F:DNA-binding transcription factor activity"/>
    <property type="evidence" value="ECO:0007669"/>
    <property type="project" value="InterPro"/>
</dbReference>
<keyword evidence="8" id="KW-1185">Reference proteome</keyword>
<feature type="domain" description="AP2/ERF" evidence="6">
    <location>
        <begin position="128"/>
        <end position="176"/>
    </location>
</feature>
<comment type="subcellular location">
    <subcellularLocation>
        <location evidence="1">Nucleus</location>
    </subcellularLocation>
</comment>
<evidence type="ECO:0000256" key="4">
    <source>
        <dbReference type="ARBA" id="ARBA00023163"/>
    </source>
</evidence>
<dbReference type="PROSITE" id="PS51032">
    <property type="entry name" value="AP2_ERF"/>
    <property type="match status" value="1"/>
</dbReference>
<gene>
    <name evidence="7" type="ORF">QYE76_037921</name>
</gene>
<organism evidence="7 8">
    <name type="scientific">Lolium multiflorum</name>
    <name type="common">Italian ryegrass</name>
    <name type="synonym">Lolium perenne subsp. multiflorum</name>
    <dbReference type="NCBI Taxonomy" id="4521"/>
    <lineage>
        <taxon>Eukaryota</taxon>
        <taxon>Viridiplantae</taxon>
        <taxon>Streptophyta</taxon>
        <taxon>Embryophyta</taxon>
        <taxon>Tracheophyta</taxon>
        <taxon>Spermatophyta</taxon>
        <taxon>Magnoliopsida</taxon>
        <taxon>Liliopsida</taxon>
        <taxon>Poales</taxon>
        <taxon>Poaceae</taxon>
        <taxon>BOP clade</taxon>
        <taxon>Pooideae</taxon>
        <taxon>Poodae</taxon>
        <taxon>Poeae</taxon>
        <taxon>Poeae Chloroplast Group 2 (Poeae type)</taxon>
        <taxon>Loliodinae</taxon>
        <taxon>Loliinae</taxon>
        <taxon>Lolium</taxon>
    </lineage>
</organism>
<dbReference type="InterPro" id="IPR001471">
    <property type="entry name" value="AP2/ERF_dom"/>
</dbReference>
<protein>
    <recommendedName>
        <fullName evidence="6">AP2/ERF domain-containing protein</fullName>
    </recommendedName>
</protein>
<dbReference type="PANTHER" id="PTHR31677">
    <property type="entry name" value="AP2 DOMAIN CLASS TRANSCRIPTION FACTOR"/>
    <property type="match status" value="1"/>
</dbReference>
<sequence>MASVQAKKLCVVLLPDLPCRRGGSCSWGHPLLLLKPDVAQVVLWSCDCPISATFDAAPSLESSSAGDNSRGPSLAPAYFGRRAALFQDSTSTWRLFQGSPLTDIADLAPSSSFPGGAEGGRWWSQSFGFRGVRARPNDRFYAEIRAGGSRLTLGTYDAPELASRAYDAAAWRFRRP</sequence>
<evidence type="ECO:0000256" key="5">
    <source>
        <dbReference type="ARBA" id="ARBA00023242"/>
    </source>
</evidence>
<proteinExistence type="predicted"/>
<evidence type="ECO:0000256" key="2">
    <source>
        <dbReference type="ARBA" id="ARBA00023015"/>
    </source>
</evidence>
<dbReference type="GO" id="GO:0005634">
    <property type="term" value="C:nucleus"/>
    <property type="evidence" value="ECO:0007669"/>
    <property type="project" value="UniProtKB-SubCell"/>
</dbReference>
<dbReference type="InterPro" id="IPR016177">
    <property type="entry name" value="DNA-bd_dom_sf"/>
</dbReference>
<evidence type="ECO:0000259" key="6">
    <source>
        <dbReference type="PROSITE" id="PS51032"/>
    </source>
</evidence>
<name>A0AAD8WT55_LOLMU</name>
<accession>A0AAD8WT55</accession>
<evidence type="ECO:0000313" key="7">
    <source>
        <dbReference type="EMBL" id="KAK1677073.1"/>
    </source>
</evidence>
<keyword evidence="2" id="KW-0805">Transcription regulation</keyword>
<dbReference type="Gene3D" id="3.30.730.10">
    <property type="entry name" value="AP2/ERF domain"/>
    <property type="match status" value="1"/>
</dbReference>
<reference evidence="7" key="1">
    <citation type="submission" date="2023-07" db="EMBL/GenBank/DDBJ databases">
        <title>A chromosome-level genome assembly of Lolium multiflorum.</title>
        <authorList>
            <person name="Chen Y."/>
            <person name="Copetti D."/>
            <person name="Kolliker R."/>
            <person name="Studer B."/>
        </authorList>
    </citation>
    <scope>NUCLEOTIDE SEQUENCE</scope>
    <source>
        <strain evidence="7">02402/16</strain>
        <tissue evidence="7">Leaf</tissue>
    </source>
</reference>
<evidence type="ECO:0000256" key="1">
    <source>
        <dbReference type="ARBA" id="ARBA00004123"/>
    </source>
</evidence>
<dbReference type="AlphaFoldDB" id="A0AAD8WT55"/>
<dbReference type="GO" id="GO:0003677">
    <property type="term" value="F:DNA binding"/>
    <property type="evidence" value="ECO:0007669"/>
    <property type="project" value="UniProtKB-KW"/>
</dbReference>
<dbReference type="CDD" id="cd00018">
    <property type="entry name" value="AP2"/>
    <property type="match status" value="1"/>
</dbReference>
<keyword evidence="5" id="KW-0539">Nucleus</keyword>
<dbReference type="Proteomes" id="UP001231189">
    <property type="component" value="Unassembled WGS sequence"/>
</dbReference>
<dbReference type="SUPFAM" id="SSF54171">
    <property type="entry name" value="DNA-binding domain"/>
    <property type="match status" value="1"/>
</dbReference>
<comment type="caution">
    <text evidence="7">The sequence shown here is derived from an EMBL/GenBank/DDBJ whole genome shotgun (WGS) entry which is preliminary data.</text>
</comment>
<dbReference type="PANTHER" id="PTHR31677:SF196">
    <property type="entry name" value="ETHYLENE-RESPONSIVE TRANSCRIPTION FACTOR ERF109"/>
    <property type="match status" value="1"/>
</dbReference>
<keyword evidence="3" id="KW-0238">DNA-binding</keyword>
<dbReference type="InterPro" id="IPR036955">
    <property type="entry name" value="AP2/ERF_dom_sf"/>
</dbReference>
<dbReference type="SMART" id="SM00380">
    <property type="entry name" value="AP2"/>
    <property type="match status" value="1"/>
</dbReference>
<keyword evidence="4" id="KW-0804">Transcription</keyword>
<evidence type="ECO:0000313" key="8">
    <source>
        <dbReference type="Proteomes" id="UP001231189"/>
    </source>
</evidence>